<comment type="caution">
    <text evidence="6">The sequence shown here is derived from an EMBL/GenBank/DDBJ whole genome shotgun (WGS) entry which is preliminary data.</text>
</comment>
<evidence type="ECO:0000256" key="1">
    <source>
        <dbReference type="ARBA" id="ARBA00023015"/>
    </source>
</evidence>
<dbReference type="InterPro" id="IPR009057">
    <property type="entry name" value="Homeodomain-like_sf"/>
</dbReference>
<gene>
    <name evidence="6" type="ORF">C8N44_12470</name>
</gene>
<dbReference type="Pfam" id="PF16859">
    <property type="entry name" value="TetR_C_11"/>
    <property type="match status" value="1"/>
</dbReference>
<dbReference type="OrthoDB" id="9796019at2"/>
<evidence type="ECO:0000256" key="4">
    <source>
        <dbReference type="PROSITE-ProRule" id="PRU00335"/>
    </source>
</evidence>
<name>A0A2T6AJ57_9RHOB</name>
<dbReference type="GO" id="GO:0000976">
    <property type="term" value="F:transcription cis-regulatory region binding"/>
    <property type="evidence" value="ECO:0007669"/>
    <property type="project" value="TreeGrafter"/>
</dbReference>
<dbReference type="Pfam" id="PF00440">
    <property type="entry name" value="TetR_N"/>
    <property type="match status" value="1"/>
</dbReference>
<keyword evidence="3" id="KW-0804">Transcription</keyword>
<protein>
    <submittedName>
        <fullName evidence="6">TetR family transcriptional regulator</fullName>
    </submittedName>
</protein>
<dbReference type="PANTHER" id="PTHR30055:SF148">
    <property type="entry name" value="TETR-FAMILY TRANSCRIPTIONAL REGULATOR"/>
    <property type="match status" value="1"/>
</dbReference>
<dbReference type="InterPro" id="IPR011075">
    <property type="entry name" value="TetR_C"/>
</dbReference>
<proteinExistence type="predicted"/>
<feature type="domain" description="HTH tetR-type" evidence="5">
    <location>
        <begin position="14"/>
        <end position="74"/>
    </location>
</feature>
<dbReference type="InterPro" id="IPR001647">
    <property type="entry name" value="HTH_TetR"/>
</dbReference>
<organism evidence="6 7">
    <name type="scientific">Allosediminivita pacifica</name>
    <dbReference type="NCBI Taxonomy" id="1267769"/>
    <lineage>
        <taxon>Bacteria</taxon>
        <taxon>Pseudomonadati</taxon>
        <taxon>Pseudomonadota</taxon>
        <taxon>Alphaproteobacteria</taxon>
        <taxon>Rhodobacterales</taxon>
        <taxon>Paracoccaceae</taxon>
        <taxon>Allosediminivita</taxon>
    </lineage>
</organism>
<dbReference type="RefSeq" id="WP_107978009.1">
    <property type="nucleotide sequence ID" value="NZ_BMEZ01000024.1"/>
</dbReference>
<dbReference type="InterPro" id="IPR036271">
    <property type="entry name" value="Tet_transcr_reg_TetR-rel_C_sf"/>
</dbReference>
<keyword evidence="2 4" id="KW-0238">DNA-binding</keyword>
<evidence type="ECO:0000256" key="2">
    <source>
        <dbReference type="ARBA" id="ARBA00023125"/>
    </source>
</evidence>
<keyword evidence="7" id="KW-1185">Reference proteome</keyword>
<dbReference type="SUPFAM" id="SSF48498">
    <property type="entry name" value="Tetracyclin repressor-like, C-terminal domain"/>
    <property type="match status" value="1"/>
</dbReference>
<evidence type="ECO:0000313" key="7">
    <source>
        <dbReference type="Proteomes" id="UP000244069"/>
    </source>
</evidence>
<dbReference type="SUPFAM" id="SSF46689">
    <property type="entry name" value="Homeodomain-like"/>
    <property type="match status" value="1"/>
</dbReference>
<evidence type="ECO:0000256" key="3">
    <source>
        <dbReference type="ARBA" id="ARBA00023163"/>
    </source>
</evidence>
<dbReference type="PANTHER" id="PTHR30055">
    <property type="entry name" value="HTH-TYPE TRANSCRIPTIONAL REGULATOR RUTR"/>
    <property type="match status" value="1"/>
</dbReference>
<dbReference type="PRINTS" id="PR00455">
    <property type="entry name" value="HTHTETR"/>
</dbReference>
<sequence>MSSREGCTTRRRGAALETAILEAAWKVLRDQGYAGFTFEAIAARAGTSRPVLYRRWSGRQELLVATLRQLWQSKPIEIPDTGSLRGDALAFLMQADERRARIITLMSVELHEYFRETGSSFRELRAAIREPGQATALEVIVERAVARGEIADVARPARVVNLPFELFRQEVIMTMGAVPPEAIHEIVDEIWLPLLLQG</sequence>
<keyword evidence="1" id="KW-0805">Transcription regulation</keyword>
<dbReference type="Gene3D" id="1.10.357.10">
    <property type="entry name" value="Tetracycline Repressor, domain 2"/>
    <property type="match status" value="1"/>
</dbReference>
<accession>A0A2T6AJ57</accession>
<dbReference type="Gene3D" id="1.10.10.60">
    <property type="entry name" value="Homeodomain-like"/>
    <property type="match status" value="1"/>
</dbReference>
<feature type="DNA-binding region" description="H-T-H motif" evidence="4">
    <location>
        <begin position="37"/>
        <end position="56"/>
    </location>
</feature>
<dbReference type="Proteomes" id="UP000244069">
    <property type="component" value="Unassembled WGS sequence"/>
</dbReference>
<evidence type="ECO:0000313" key="6">
    <source>
        <dbReference type="EMBL" id="PTX43858.1"/>
    </source>
</evidence>
<evidence type="ECO:0000259" key="5">
    <source>
        <dbReference type="PROSITE" id="PS50977"/>
    </source>
</evidence>
<dbReference type="AlphaFoldDB" id="A0A2T6AJ57"/>
<dbReference type="InterPro" id="IPR050109">
    <property type="entry name" value="HTH-type_TetR-like_transc_reg"/>
</dbReference>
<reference evidence="6 7" key="1">
    <citation type="submission" date="2018-04" db="EMBL/GenBank/DDBJ databases">
        <title>Genomic Encyclopedia of Archaeal and Bacterial Type Strains, Phase II (KMG-II): from individual species to whole genera.</title>
        <authorList>
            <person name="Goeker M."/>
        </authorList>
    </citation>
    <scope>NUCLEOTIDE SEQUENCE [LARGE SCALE GENOMIC DNA]</scope>
    <source>
        <strain evidence="6 7">DSM 29329</strain>
    </source>
</reference>
<dbReference type="GO" id="GO:0003700">
    <property type="term" value="F:DNA-binding transcription factor activity"/>
    <property type="evidence" value="ECO:0007669"/>
    <property type="project" value="TreeGrafter"/>
</dbReference>
<dbReference type="PROSITE" id="PS50977">
    <property type="entry name" value="HTH_TETR_2"/>
    <property type="match status" value="1"/>
</dbReference>
<dbReference type="EMBL" id="QBKN01000024">
    <property type="protein sequence ID" value="PTX43858.1"/>
    <property type="molecule type" value="Genomic_DNA"/>
</dbReference>